<dbReference type="AlphaFoldDB" id="A0A3N0Z527"/>
<dbReference type="SMART" id="SM00355">
    <property type="entry name" value="ZnF_C2H2"/>
    <property type="match status" value="3"/>
</dbReference>
<feature type="region of interest" description="Disordered" evidence="2">
    <location>
        <begin position="349"/>
        <end position="369"/>
    </location>
</feature>
<dbReference type="OrthoDB" id="8069632at2759"/>
<keyword evidence="1" id="KW-0863">Zinc-finger</keyword>
<dbReference type="GO" id="GO:0008270">
    <property type="term" value="F:zinc ion binding"/>
    <property type="evidence" value="ECO:0007669"/>
    <property type="project" value="UniProtKB-KW"/>
</dbReference>
<feature type="domain" description="C2H2-type" evidence="3">
    <location>
        <begin position="53"/>
        <end position="80"/>
    </location>
</feature>
<feature type="compositionally biased region" description="Polar residues" evidence="2">
    <location>
        <begin position="474"/>
        <end position="500"/>
    </location>
</feature>
<protein>
    <submittedName>
        <fullName evidence="4">Zinc finger protein 518B</fullName>
    </submittedName>
</protein>
<dbReference type="PROSITE" id="PS50157">
    <property type="entry name" value="ZINC_FINGER_C2H2_2"/>
    <property type="match status" value="1"/>
</dbReference>
<reference evidence="4 5" key="1">
    <citation type="submission" date="2018-10" db="EMBL/GenBank/DDBJ databases">
        <title>Genome assembly for a Yunnan-Guizhou Plateau 3E fish, Anabarilius grahami (Regan), and its evolutionary and genetic applications.</title>
        <authorList>
            <person name="Jiang W."/>
        </authorList>
    </citation>
    <scope>NUCLEOTIDE SEQUENCE [LARGE SCALE GENOMIC DNA]</scope>
    <source>
        <strain evidence="4">AG-KIZ</strain>
        <tissue evidence="4">Muscle</tissue>
    </source>
</reference>
<keyword evidence="5" id="KW-1185">Reference proteome</keyword>
<sequence length="878" mass="96730">MRSQQSFMSFMSSKDSAIPKKDIDRLCCAKCRFSTKDTDLFERHVSHHKEMTFSCALCSYVSYSKTESQKHIVSHTGSYPYRCSFCSYGAVRRDYMVKHILRIHKRHAEEGFITDFTLSTPTVPETETLEISGWHEGNDQCAIPNSQVEHPSGSQPRINKSSTIGKAASQATSNRPRVSFSMTPRVYSTTTIVPVSKTPFTSAVPSVSHSLGKPPQVVLRSREENGNLSNSLLSADGQSMVAIKRTISEKPIPKVSFSSVQVSSTAPLRQSPRVGDPEKAVHLKTLPRVQVRPPVESNTPLRTLLNMPLSTGPRNVHNDQIDQRPSQSTTGISVATLKRSTNPCVSIRSPLHSTAETRNQSKTNSRILVGSSTEASSSLSSVQVELLAPLNQPIQHNKPLTVSCPEEINIPAGCLVELVEVKNVNGTRELELRLIPPNGVPQDQRSTEDRPLPVTTGGKLSFKCQVAAKGGPVSLSTSSTSHKVKQQQPSASTDVQSIINSVHKPQCSSETSNRNKLNLKTKDPGTKHSTAAHDISPELSSEGLPVISSVFSLCPTPTSTQSKEPRDEVGSAKQSLVCSFLIKKEEEPEEKHKNASLCLKETKTENENTESSTISKTRGQVKTPAGNTLKTSHLKQAPNLAQPLVMPNQSIVPSDKDNISHQDKGAFEHESGRNLDCRQHSSSASLMYPKVALVRIPSSLLEPSKKLPEAPPREECLTARPVLCCRLSEQNVSGGPQVAIKLILKRDFRESEEKQQDSPPRKKHKKEKRKAKKRRSSSSVEMGLPRHKELRLTPQKEDQLVKLPGPNQPVVVLNHPNPLVQTVNVGIQTLKNYKWIRSVDHEPVRKQPSLKMKLKKVHGGKYQVIELVLNGVSDQHLS</sequence>
<evidence type="ECO:0000313" key="4">
    <source>
        <dbReference type="EMBL" id="ROL53565.1"/>
    </source>
</evidence>
<feature type="compositionally biased region" description="Polar residues" evidence="2">
    <location>
        <begin position="506"/>
        <end position="518"/>
    </location>
</feature>
<dbReference type="EMBL" id="RJVU01008195">
    <property type="protein sequence ID" value="ROL53565.1"/>
    <property type="molecule type" value="Genomic_DNA"/>
</dbReference>
<feature type="region of interest" description="Disordered" evidence="2">
    <location>
        <begin position="436"/>
        <end position="456"/>
    </location>
</feature>
<dbReference type="InterPro" id="IPR013087">
    <property type="entry name" value="Znf_C2H2_type"/>
</dbReference>
<feature type="compositionally biased region" description="Basic and acidic residues" evidence="2">
    <location>
        <begin position="749"/>
        <end position="760"/>
    </location>
</feature>
<evidence type="ECO:0000256" key="1">
    <source>
        <dbReference type="PROSITE-ProRule" id="PRU00042"/>
    </source>
</evidence>
<keyword evidence="1" id="KW-0862">Zinc</keyword>
<proteinExistence type="predicted"/>
<feature type="region of interest" description="Disordered" evidence="2">
    <location>
        <begin position="749"/>
        <end position="803"/>
    </location>
</feature>
<evidence type="ECO:0000259" key="3">
    <source>
        <dbReference type="PROSITE" id="PS50157"/>
    </source>
</evidence>
<gene>
    <name evidence="4" type="ORF">DPX16_2207</name>
</gene>
<feature type="region of interest" description="Disordered" evidence="2">
    <location>
        <begin position="602"/>
        <end position="626"/>
    </location>
</feature>
<dbReference type="Gene3D" id="3.30.160.60">
    <property type="entry name" value="Classic Zinc Finger"/>
    <property type="match status" value="1"/>
</dbReference>
<accession>A0A3N0Z527</accession>
<feature type="region of interest" description="Disordered" evidence="2">
    <location>
        <begin position="472"/>
        <end position="534"/>
    </location>
</feature>
<comment type="caution">
    <text evidence="4">The sequence shown here is derived from an EMBL/GenBank/DDBJ whole genome shotgun (WGS) entry which is preliminary data.</text>
</comment>
<feature type="compositionally biased region" description="Basic and acidic residues" evidence="2">
    <location>
        <begin position="784"/>
        <end position="800"/>
    </location>
</feature>
<keyword evidence="1" id="KW-0479">Metal-binding</keyword>
<evidence type="ECO:0000313" key="5">
    <source>
        <dbReference type="Proteomes" id="UP000281406"/>
    </source>
</evidence>
<name>A0A3N0Z527_ANAGA</name>
<feature type="region of interest" description="Disordered" evidence="2">
    <location>
        <begin position="309"/>
        <end position="328"/>
    </location>
</feature>
<dbReference type="Proteomes" id="UP000281406">
    <property type="component" value="Unassembled WGS sequence"/>
</dbReference>
<organism evidence="4 5">
    <name type="scientific">Anabarilius grahami</name>
    <name type="common">Kanglang fish</name>
    <name type="synonym">Barilius grahami</name>
    <dbReference type="NCBI Taxonomy" id="495550"/>
    <lineage>
        <taxon>Eukaryota</taxon>
        <taxon>Metazoa</taxon>
        <taxon>Chordata</taxon>
        <taxon>Craniata</taxon>
        <taxon>Vertebrata</taxon>
        <taxon>Euteleostomi</taxon>
        <taxon>Actinopterygii</taxon>
        <taxon>Neopterygii</taxon>
        <taxon>Teleostei</taxon>
        <taxon>Ostariophysi</taxon>
        <taxon>Cypriniformes</taxon>
        <taxon>Xenocyprididae</taxon>
        <taxon>Xenocypridinae</taxon>
        <taxon>Xenocypridinae incertae sedis</taxon>
        <taxon>Anabarilius</taxon>
    </lineage>
</organism>
<feature type="compositionally biased region" description="Basic residues" evidence="2">
    <location>
        <begin position="761"/>
        <end position="776"/>
    </location>
</feature>
<dbReference type="SUPFAM" id="SSF57667">
    <property type="entry name" value="beta-beta-alpha zinc fingers"/>
    <property type="match status" value="1"/>
</dbReference>
<evidence type="ECO:0000256" key="2">
    <source>
        <dbReference type="SAM" id="MobiDB-lite"/>
    </source>
</evidence>
<feature type="region of interest" description="Disordered" evidence="2">
    <location>
        <begin position="146"/>
        <end position="177"/>
    </location>
</feature>
<dbReference type="InterPro" id="IPR036236">
    <property type="entry name" value="Znf_C2H2_sf"/>
</dbReference>
<feature type="compositionally biased region" description="Polar residues" evidence="2">
    <location>
        <begin position="351"/>
        <end position="366"/>
    </location>
</feature>